<dbReference type="EMBL" id="JAFEJA010000003">
    <property type="protein sequence ID" value="MBM9624459.1"/>
    <property type="molecule type" value="Genomic_DNA"/>
</dbReference>
<geneLocation type="plasmid" evidence="2">
    <name>unnamed1</name>
</geneLocation>
<dbReference type="Pfam" id="PF13365">
    <property type="entry name" value="Trypsin_2"/>
    <property type="match status" value="1"/>
</dbReference>
<dbReference type="Gene3D" id="2.40.10.120">
    <property type="match status" value="1"/>
</dbReference>
<dbReference type="Pfam" id="PF19956">
    <property type="entry name" value="EAD2"/>
    <property type="match status" value="1"/>
</dbReference>
<dbReference type="InterPro" id="IPR009003">
    <property type="entry name" value="Peptidase_S1_PA"/>
</dbReference>
<sequence>MEALMARTVWISAEDEFCGSGFLTSAGTVTTAAHVVVGDGTLSDLVIHHASGAYPVQAHDVRAEPKNSDGGLFYPFPDLATVHVPALANHPVLPLAQDEAPVSSEVTIVGYSSTVPGFDGAKPETLLLRVAGVSGPYRRFLGDGVRPGHSGAAVLNQDGTVCGVLKGSRNYRTDAGGWFVPVGALARFLGVRPVAAPVRQPVPSQAEIVDALLAFPVLARPEARFDLLDIMGNHLGLPHSFDADDRPDRRAHLQRIVSRIESFRDKESAYTALYTAMEELAPYDQALERLREVIGRAIGGWESA</sequence>
<organism evidence="2 3">
    <name type="scientific">Streptomyces zhihengii</name>
    <dbReference type="NCBI Taxonomy" id="1818004"/>
    <lineage>
        <taxon>Bacteria</taxon>
        <taxon>Bacillati</taxon>
        <taxon>Actinomycetota</taxon>
        <taxon>Actinomycetes</taxon>
        <taxon>Kitasatosporales</taxon>
        <taxon>Streptomycetaceae</taxon>
        <taxon>Streptomyces</taxon>
    </lineage>
</organism>
<evidence type="ECO:0000313" key="3">
    <source>
        <dbReference type="Proteomes" id="UP000664109"/>
    </source>
</evidence>
<proteinExistence type="predicted"/>
<feature type="domain" description="Effector-associated" evidence="1">
    <location>
        <begin position="209"/>
        <end position="294"/>
    </location>
</feature>
<gene>
    <name evidence="2" type="ORF">JE024_38565</name>
</gene>
<evidence type="ECO:0000259" key="1">
    <source>
        <dbReference type="Pfam" id="PF19956"/>
    </source>
</evidence>
<evidence type="ECO:0000313" key="2">
    <source>
        <dbReference type="EMBL" id="MBM9624459.1"/>
    </source>
</evidence>
<reference evidence="2 3" key="1">
    <citation type="journal article" date="2016" name="Arch. Microbiol.">
        <title>Streptomyces zhihengii sp. nov., isolated from rhizospheric soil of Psammosilene tunicoides.</title>
        <authorList>
            <person name="Huang M.J."/>
            <person name="Fei J.J."/>
            <person name="Salam N."/>
            <person name="Kim C.J."/>
            <person name="Hozzein W.N."/>
            <person name="Xiao M."/>
            <person name="Huang H.Q."/>
            <person name="Li W.J."/>
        </authorList>
    </citation>
    <scope>NUCLEOTIDE SEQUENCE [LARGE SCALE GENOMIC DNA]</scope>
    <source>
        <strain evidence="2 3">YIM T102</strain>
    </source>
</reference>
<dbReference type="SUPFAM" id="SSF50494">
    <property type="entry name" value="Trypsin-like serine proteases"/>
    <property type="match status" value="1"/>
</dbReference>
<comment type="caution">
    <text evidence="2">The sequence shown here is derived from an EMBL/GenBank/DDBJ whole genome shotgun (WGS) entry which is preliminary data.</text>
</comment>
<dbReference type="Proteomes" id="UP000664109">
    <property type="component" value="Unassembled WGS sequence"/>
</dbReference>
<name>A0ABS2V4P3_9ACTN</name>
<accession>A0ABS2V4P3</accession>
<keyword evidence="2" id="KW-0614">Plasmid</keyword>
<dbReference type="InterPro" id="IPR045431">
    <property type="entry name" value="EAD2"/>
</dbReference>
<protein>
    <submittedName>
        <fullName evidence="2">Trypsin-like peptidase domain-containing protein</fullName>
    </submittedName>
</protein>
<keyword evidence="3" id="KW-1185">Reference proteome</keyword>
<dbReference type="RefSeq" id="WP_205378650.1">
    <property type="nucleotide sequence ID" value="NZ_JAFEJA010000003.1"/>
</dbReference>